<evidence type="ECO:0000313" key="1">
    <source>
        <dbReference type="EMBL" id="QUD88741.1"/>
    </source>
</evidence>
<gene>
    <name evidence="1" type="ORF">KCG34_02310</name>
</gene>
<keyword evidence="2" id="KW-1185">Reference proteome</keyword>
<dbReference type="KEGG" id="caul:KCG34_02310"/>
<organism evidence="1 2">
    <name type="scientific">Phenylobacterium montanum</name>
    <dbReference type="NCBI Taxonomy" id="2823693"/>
    <lineage>
        <taxon>Bacteria</taxon>
        <taxon>Pseudomonadati</taxon>
        <taxon>Pseudomonadota</taxon>
        <taxon>Alphaproteobacteria</taxon>
        <taxon>Caulobacterales</taxon>
        <taxon>Caulobacteraceae</taxon>
        <taxon>Phenylobacterium</taxon>
    </lineage>
</organism>
<dbReference type="Pfam" id="PF11011">
    <property type="entry name" value="DUF2849"/>
    <property type="match status" value="1"/>
</dbReference>
<sequence>MMALTASRLIDGEVVFWNRGQWVERFGQAELFEADEVAGQAEAAAKGQPNVVIDPYLIAVSEAEDGFAPVAYRERLRALGPTNLRHGKQEEGGHDVEVITRAVGVARSGGRHNLIKRK</sequence>
<proteinExistence type="predicted"/>
<accession>A0A975IWV0</accession>
<dbReference type="RefSeq" id="WP_211938791.1">
    <property type="nucleotide sequence ID" value="NZ_CP073078.1"/>
</dbReference>
<protein>
    <submittedName>
        <fullName evidence="1">DUF2849 domain-containing protein</fullName>
    </submittedName>
</protein>
<dbReference type="Proteomes" id="UP000676409">
    <property type="component" value="Chromosome"/>
</dbReference>
<name>A0A975IWV0_9CAUL</name>
<dbReference type="EMBL" id="CP073078">
    <property type="protein sequence ID" value="QUD88741.1"/>
    <property type="molecule type" value="Genomic_DNA"/>
</dbReference>
<reference evidence="1" key="1">
    <citation type="submission" date="2021-04" db="EMBL/GenBank/DDBJ databases">
        <title>The complete genome sequence of Caulobacter sp. S6.</title>
        <authorList>
            <person name="Tang Y."/>
            <person name="Ouyang W."/>
            <person name="Liu Q."/>
            <person name="Huang B."/>
            <person name="Guo Z."/>
            <person name="Lei P."/>
        </authorList>
    </citation>
    <scope>NUCLEOTIDE SEQUENCE</scope>
    <source>
        <strain evidence="1">S6</strain>
    </source>
</reference>
<evidence type="ECO:0000313" key="2">
    <source>
        <dbReference type="Proteomes" id="UP000676409"/>
    </source>
</evidence>
<dbReference type="InterPro" id="IPR021270">
    <property type="entry name" value="DUF2849"/>
</dbReference>
<dbReference type="AlphaFoldDB" id="A0A975IWV0"/>